<dbReference type="Proteomes" id="UP000827092">
    <property type="component" value="Unassembled WGS sequence"/>
</dbReference>
<name>A0AAV6UB10_9ARAC</name>
<dbReference type="AlphaFoldDB" id="A0AAV6UB10"/>
<evidence type="ECO:0000256" key="1">
    <source>
        <dbReference type="SAM" id="MobiDB-lite"/>
    </source>
</evidence>
<accession>A0AAV6UB10</accession>
<proteinExistence type="predicted"/>
<protein>
    <submittedName>
        <fullName evidence="2">Uncharacterized protein</fullName>
    </submittedName>
</protein>
<feature type="region of interest" description="Disordered" evidence="1">
    <location>
        <begin position="39"/>
        <end position="69"/>
    </location>
</feature>
<evidence type="ECO:0000313" key="2">
    <source>
        <dbReference type="EMBL" id="KAG8181053.1"/>
    </source>
</evidence>
<keyword evidence="3" id="KW-1185">Reference proteome</keyword>
<feature type="compositionally biased region" description="Basic and acidic residues" evidence="1">
    <location>
        <begin position="107"/>
        <end position="120"/>
    </location>
</feature>
<organism evidence="2 3">
    <name type="scientific">Oedothorax gibbosus</name>
    <dbReference type="NCBI Taxonomy" id="931172"/>
    <lineage>
        <taxon>Eukaryota</taxon>
        <taxon>Metazoa</taxon>
        <taxon>Ecdysozoa</taxon>
        <taxon>Arthropoda</taxon>
        <taxon>Chelicerata</taxon>
        <taxon>Arachnida</taxon>
        <taxon>Araneae</taxon>
        <taxon>Araneomorphae</taxon>
        <taxon>Entelegynae</taxon>
        <taxon>Araneoidea</taxon>
        <taxon>Linyphiidae</taxon>
        <taxon>Erigoninae</taxon>
        <taxon>Oedothorax</taxon>
    </lineage>
</organism>
<evidence type="ECO:0000313" key="3">
    <source>
        <dbReference type="Proteomes" id="UP000827092"/>
    </source>
</evidence>
<feature type="region of interest" description="Disordered" evidence="1">
    <location>
        <begin position="96"/>
        <end position="120"/>
    </location>
</feature>
<comment type="caution">
    <text evidence="2">The sequence shown here is derived from an EMBL/GenBank/DDBJ whole genome shotgun (WGS) entry which is preliminary data.</text>
</comment>
<reference evidence="2 3" key="1">
    <citation type="journal article" date="2022" name="Nat. Ecol. Evol.">
        <title>A masculinizing supergene underlies an exaggerated male reproductive morph in a spider.</title>
        <authorList>
            <person name="Hendrickx F."/>
            <person name="De Corte Z."/>
            <person name="Sonet G."/>
            <person name="Van Belleghem S.M."/>
            <person name="Kostlbacher S."/>
            <person name="Vangestel C."/>
        </authorList>
    </citation>
    <scope>NUCLEOTIDE SEQUENCE [LARGE SCALE GENOMIC DNA]</scope>
    <source>
        <strain evidence="2">W744_W776</strain>
    </source>
</reference>
<sequence>MPLLREYEGVKTTLENQPAGIQELNLSLVRVRLMAAEALLEDSRRENPQRPTRGETSEPAAFAVTSKKTSPVTFARREDMLPNFLSLREHVTHVGRKDISSGSVQGEDLRTDEMKVHHLQ</sequence>
<feature type="compositionally biased region" description="Basic and acidic residues" evidence="1">
    <location>
        <begin position="41"/>
        <end position="56"/>
    </location>
</feature>
<gene>
    <name evidence="2" type="ORF">JTE90_029404</name>
</gene>
<dbReference type="EMBL" id="JAFNEN010000538">
    <property type="protein sequence ID" value="KAG8181053.1"/>
    <property type="molecule type" value="Genomic_DNA"/>
</dbReference>